<dbReference type="KEGG" id="ncs:NCAS_0F03800"/>
<feature type="compositionally biased region" description="Basic residues" evidence="1">
    <location>
        <begin position="20"/>
        <end position="29"/>
    </location>
</feature>
<dbReference type="HOGENOM" id="CLU_1540466_0_0_1"/>
<dbReference type="InParanoid" id="G0VH91"/>
<dbReference type="RefSeq" id="XP_003677217.1">
    <property type="nucleotide sequence ID" value="XM_003677169.1"/>
</dbReference>
<feature type="compositionally biased region" description="Basic and acidic residues" evidence="1">
    <location>
        <begin position="1"/>
        <end position="16"/>
    </location>
</feature>
<feature type="compositionally biased region" description="Basic and acidic residues" evidence="1">
    <location>
        <begin position="66"/>
        <end position="80"/>
    </location>
</feature>
<reference evidence="2 3" key="1">
    <citation type="journal article" date="2011" name="Proc. Natl. Acad. Sci. U.S.A.">
        <title>Evolutionary erosion of yeast sex chromosomes by mating-type switching accidents.</title>
        <authorList>
            <person name="Gordon J.L."/>
            <person name="Armisen D."/>
            <person name="Proux-Wera E."/>
            <person name="Oheigeartaigh S.S."/>
            <person name="Byrne K.P."/>
            <person name="Wolfe K.H."/>
        </authorList>
    </citation>
    <scope>NUCLEOTIDE SEQUENCE [LARGE SCALE GENOMIC DNA]</scope>
    <source>
        <strain evidence="3">ATCC 76901 / BCRC 22586 / CBS 4309 / NBRC 1992 / NRRL Y-12630</strain>
    </source>
</reference>
<dbReference type="GeneID" id="96904510"/>
<feature type="region of interest" description="Disordered" evidence="1">
    <location>
        <begin position="1"/>
        <end position="174"/>
    </location>
</feature>
<proteinExistence type="predicted"/>
<evidence type="ECO:0000313" key="3">
    <source>
        <dbReference type="Proteomes" id="UP000001640"/>
    </source>
</evidence>
<sequence length="174" mass="19593">MTPRVEEQYTSVERKGASHTLKRCQHSKQGKSDNSAIPASNRHQLPLSHFKEQRLPNGEKPNFGHSCDRKNSTKRKEDGNGVKTKHNQKKNTKTRNIKKRTSSSEFNRGDVNKERTKLEKKTGTPYIYLQSPMKSESQTQARRPSSSSTTFAGSTFATDIPLECNLPTPSFGSL</sequence>
<feature type="compositionally biased region" description="Polar residues" evidence="1">
    <location>
        <begin position="132"/>
        <end position="144"/>
    </location>
</feature>
<dbReference type="OMA" id="HNNENNR"/>
<dbReference type="EMBL" id="HE576757">
    <property type="protein sequence ID" value="CCC70864.1"/>
    <property type="molecule type" value="Genomic_DNA"/>
</dbReference>
<feature type="compositionally biased region" description="Basic and acidic residues" evidence="1">
    <location>
        <begin position="107"/>
        <end position="122"/>
    </location>
</feature>
<evidence type="ECO:0008006" key="4">
    <source>
        <dbReference type="Google" id="ProtNLM"/>
    </source>
</evidence>
<accession>G0VH91</accession>
<feature type="compositionally biased region" description="Low complexity" evidence="1">
    <location>
        <begin position="145"/>
        <end position="158"/>
    </location>
</feature>
<reference key="2">
    <citation type="submission" date="2011-08" db="EMBL/GenBank/DDBJ databases">
        <title>Genome sequence of Naumovozyma castellii.</title>
        <authorList>
            <person name="Gordon J.L."/>
            <person name="Armisen D."/>
            <person name="Proux-Wera E."/>
            <person name="OhEigeartaigh S.S."/>
            <person name="Byrne K.P."/>
            <person name="Wolfe K.H."/>
        </authorList>
    </citation>
    <scope>NUCLEOTIDE SEQUENCE</scope>
    <source>
        <strain>Type strain:CBS 4309</strain>
    </source>
</reference>
<dbReference type="Proteomes" id="UP000001640">
    <property type="component" value="Chromosome 6"/>
</dbReference>
<dbReference type="AlphaFoldDB" id="G0VH91"/>
<name>G0VH91_NAUCA</name>
<protein>
    <recommendedName>
        <fullName evidence="4">Enhancer of mRNA-decapping protein 1</fullName>
    </recommendedName>
</protein>
<organism evidence="2 3">
    <name type="scientific">Naumovozyma castellii</name>
    <name type="common">Yeast</name>
    <name type="synonym">Saccharomyces castellii</name>
    <dbReference type="NCBI Taxonomy" id="27288"/>
    <lineage>
        <taxon>Eukaryota</taxon>
        <taxon>Fungi</taxon>
        <taxon>Dikarya</taxon>
        <taxon>Ascomycota</taxon>
        <taxon>Saccharomycotina</taxon>
        <taxon>Saccharomycetes</taxon>
        <taxon>Saccharomycetales</taxon>
        <taxon>Saccharomycetaceae</taxon>
        <taxon>Naumovozyma</taxon>
    </lineage>
</organism>
<gene>
    <name evidence="2" type="primary">NCAS0F03800</name>
    <name evidence="2" type="ordered locus">NCAS_0F03800</name>
</gene>
<evidence type="ECO:0000256" key="1">
    <source>
        <dbReference type="SAM" id="MobiDB-lite"/>
    </source>
</evidence>
<evidence type="ECO:0000313" key="2">
    <source>
        <dbReference type="EMBL" id="CCC70864.1"/>
    </source>
</evidence>
<dbReference type="FunCoup" id="G0VH91">
    <property type="interactions" value="30"/>
</dbReference>
<feature type="compositionally biased region" description="Polar residues" evidence="1">
    <location>
        <begin position="32"/>
        <end position="43"/>
    </location>
</feature>
<keyword evidence="3" id="KW-1185">Reference proteome</keyword>
<feature type="compositionally biased region" description="Basic residues" evidence="1">
    <location>
        <begin position="83"/>
        <end position="101"/>
    </location>
</feature>